<dbReference type="PANTHER" id="PTHR35108:SF14">
    <property type="entry name" value="RIBOSOMAL PROTEIN PSRP-3_YCF65"/>
    <property type="match status" value="1"/>
</dbReference>
<organism evidence="4 5">
    <name type="scientific">Lactuca saligna</name>
    <name type="common">Willowleaf lettuce</name>
    <dbReference type="NCBI Taxonomy" id="75948"/>
    <lineage>
        <taxon>Eukaryota</taxon>
        <taxon>Viridiplantae</taxon>
        <taxon>Streptophyta</taxon>
        <taxon>Embryophyta</taxon>
        <taxon>Tracheophyta</taxon>
        <taxon>Spermatophyta</taxon>
        <taxon>Magnoliopsida</taxon>
        <taxon>eudicotyledons</taxon>
        <taxon>Gunneridae</taxon>
        <taxon>Pentapetalae</taxon>
        <taxon>asterids</taxon>
        <taxon>campanulids</taxon>
        <taxon>Asterales</taxon>
        <taxon>Asteraceae</taxon>
        <taxon>Cichorioideae</taxon>
        <taxon>Cichorieae</taxon>
        <taxon>Lactucinae</taxon>
        <taxon>Lactuca</taxon>
    </lineage>
</organism>
<evidence type="ECO:0000313" key="4">
    <source>
        <dbReference type="EMBL" id="CAI9287899.1"/>
    </source>
</evidence>
<dbReference type="PANTHER" id="PTHR35108">
    <property type="entry name" value="30S RIBOSOMAL PROTEIN 3, CHLOROPLASTIC"/>
    <property type="match status" value="1"/>
</dbReference>
<dbReference type="Pfam" id="PF04839">
    <property type="entry name" value="PSRP-3_Ycf65"/>
    <property type="match status" value="1"/>
</dbReference>
<dbReference type="GO" id="GO:1990904">
    <property type="term" value="C:ribonucleoprotein complex"/>
    <property type="evidence" value="ECO:0007669"/>
    <property type="project" value="UniProtKB-KW"/>
</dbReference>
<dbReference type="InterPro" id="IPR038447">
    <property type="entry name" value="PSRP-3/Ycf65_sf"/>
</dbReference>
<dbReference type="Gene3D" id="3.30.390.140">
    <property type="match status" value="1"/>
</dbReference>
<evidence type="ECO:0008006" key="6">
    <source>
        <dbReference type="Google" id="ProtNLM"/>
    </source>
</evidence>
<keyword evidence="5" id="KW-1185">Reference proteome</keyword>
<protein>
    <recommendedName>
        <fullName evidence="6">30S ribosomal protein 3, chloroplastic</fullName>
    </recommendedName>
</protein>
<keyword evidence="2" id="KW-0689">Ribosomal protein</keyword>
<evidence type="ECO:0000256" key="2">
    <source>
        <dbReference type="ARBA" id="ARBA00022980"/>
    </source>
</evidence>
<dbReference type="EMBL" id="OX465081">
    <property type="protein sequence ID" value="CAI9287899.1"/>
    <property type="molecule type" value="Genomic_DNA"/>
</dbReference>
<keyword evidence="3" id="KW-0687">Ribonucleoprotein</keyword>
<evidence type="ECO:0000313" key="5">
    <source>
        <dbReference type="Proteomes" id="UP001177003"/>
    </source>
</evidence>
<dbReference type="GO" id="GO:0003735">
    <property type="term" value="F:structural constituent of ribosome"/>
    <property type="evidence" value="ECO:0007669"/>
    <property type="project" value="InterPro"/>
</dbReference>
<gene>
    <name evidence="4" type="ORF">LSALG_LOCUS27235</name>
</gene>
<proteinExistence type="inferred from homology"/>
<evidence type="ECO:0000256" key="3">
    <source>
        <dbReference type="ARBA" id="ARBA00023274"/>
    </source>
</evidence>
<sequence>MISSSTTSCFGIVSNSSPMTLIPKSGELCFTDFIISNFGILFYKFHHQIFGIVFYSFTGSCCEANGESKVSLKFIRMEKNIGLTLDEVILGYESIQLSPYYFWPKKDAWEELKLMIEKNPWISQKQVIIILAQATNIINLWKQSGHDIQ</sequence>
<name>A0AA35Z931_LACSI</name>
<dbReference type="Proteomes" id="UP001177003">
    <property type="component" value="Chromosome 5"/>
</dbReference>
<dbReference type="InterPro" id="IPR006924">
    <property type="entry name" value="Ribosomal_cS23-like"/>
</dbReference>
<evidence type="ECO:0000256" key="1">
    <source>
        <dbReference type="ARBA" id="ARBA00008561"/>
    </source>
</evidence>
<comment type="similarity">
    <text evidence="1">Belongs to the chloroplast-specific ribosomal protein cS23 family.</text>
</comment>
<reference evidence="4" key="1">
    <citation type="submission" date="2023-04" db="EMBL/GenBank/DDBJ databases">
        <authorList>
            <person name="Vijverberg K."/>
            <person name="Xiong W."/>
            <person name="Schranz E."/>
        </authorList>
    </citation>
    <scope>NUCLEOTIDE SEQUENCE</scope>
</reference>
<accession>A0AA35Z931</accession>
<dbReference type="GO" id="GO:0006412">
    <property type="term" value="P:translation"/>
    <property type="evidence" value="ECO:0007669"/>
    <property type="project" value="InterPro"/>
</dbReference>
<dbReference type="AlphaFoldDB" id="A0AA35Z931"/>
<dbReference type="GO" id="GO:0005840">
    <property type="term" value="C:ribosome"/>
    <property type="evidence" value="ECO:0007669"/>
    <property type="project" value="UniProtKB-KW"/>
</dbReference>